<evidence type="ECO:0000256" key="3">
    <source>
        <dbReference type="ARBA" id="ARBA00012438"/>
    </source>
</evidence>
<keyword evidence="8" id="KW-0812">Transmembrane</keyword>
<organism evidence="14 15">
    <name type="scientific">Parasedimentitalea denitrificans</name>
    <dbReference type="NCBI Taxonomy" id="2211118"/>
    <lineage>
        <taxon>Bacteria</taxon>
        <taxon>Pseudomonadati</taxon>
        <taxon>Pseudomonadota</taxon>
        <taxon>Alphaproteobacteria</taxon>
        <taxon>Rhodobacterales</taxon>
        <taxon>Paracoccaceae</taxon>
        <taxon>Parasedimentitalea</taxon>
    </lineage>
</organism>
<feature type="domain" description="PAC" evidence="12">
    <location>
        <begin position="491"/>
        <end position="542"/>
    </location>
</feature>
<evidence type="ECO:0000313" key="14">
    <source>
        <dbReference type="EMBL" id="NIZ62907.1"/>
    </source>
</evidence>
<dbReference type="SMART" id="SM00091">
    <property type="entry name" value="PAS"/>
    <property type="match status" value="2"/>
</dbReference>
<dbReference type="CDD" id="cd06225">
    <property type="entry name" value="HAMP"/>
    <property type="match status" value="1"/>
</dbReference>
<dbReference type="CDD" id="cd00130">
    <property type="entry name" value="PAS"/>
    <property type="match status" value="1"/>
</dbReference>
<evidence type="ECO:0000259" key="11">
    <source>
        <dbReference type="PROSITE" id="PS50112"/>
    </source>
</evidence>
<keyword evidence="15" id="KW-1185">Reference proteome</keyword>
<dbReference type="SUPFAM" id="SSF52172">
    <property type="entry name" value="CheY-like"/>
    <property type="match status" value="1"/>
</dbReference>
<dbReference type="InterPro" id="IPR003594">
    <property type="entry name" value="HATPase_dom"/>
</dbReference>
<feature type="domain" description="Response regulatory" evidence="10">
    <location>
        <begin position="807"/>
        <end position="923"/>
    </location>
</feature>
<evidence type="ECO:0000256" key="8">
    <source>
        <dbReference type="SAM" id="Phobius"/>
    </source>
</evidence>
<dbReference type="SMART" id="SM00304">
    <property type="entry name" value="HAMP"/>
    <property type="match status" value="1"/>
</dbReference>
<feature type="modified residue" description="4-aspartylphosphate" evidence="7">
    <location>
        <position position="857"/>
    </location>
</feature>
<name>A0ABX0WE11_9RHOB</name>
<keyword evidence="4 7" id="KW-0597">Phosphoprotein</keyword>
<evidence type="ECO:0000259" key="13">
    <source>
        <dbReference type="PROSITE" id="PS50885"/>
    </source>
</evidence>
<dbReference type="Gene3D" id="6.10.340.10">
    <property type="match status" value="1"/>
</dbReference>
<keyword evidence="5" id="KW-0808">Transferase</keyword>
<feature type="domain" description="PAS" evidence="11">
    <location>
        <begin position="412"/>
        <end position="488"/>
    </location>
</feature>
<evidence type="ECO:0000256" key="7">
    <source>
        <dbReference type="PROSITE-ProRule" id="PRU00169"/>
    </source>
</evidence>
<dbReference type="Pfam" id="PF00672">
    <property type="entry name" value="HAMP"/>
    <property type="match status" value="1"/>
</dbReference>
<dbReference type="InterPro" id="IPR021796">
    <property type="entry name" value="Tll0287-like_dom"/>
</dbReference>
<evidence type="ECO:0000256" key="6">
    <source>
        <dbReference type="ARBA" id="ARBA00022777"/>
    </source>
</evidence>
<dbReference type="SMART" id="SM00387">
    <property type="entry name" value="HATPase_c"/>
    <property type="match status" value="1"/>
</dbReference>
<dbReference type="SUPFAM" id="SSF55874">
    <property type="entry name" value="ATPase domain of HSP90 chaperone/DNA topoisomerase II/histidine kinase"/>
    <property type="match status" value="1"/>
</dbReference>
<accession>A0ABX0WE11</accession>
<dbReference type="Pfam" id="PF08447">
    <property type="entry name" value="PAS_3"/>
    <property type="match status" value="1"/>
</dbReference>
<dbReference type="SUPFAM" id="SSF47384">
    <property type="entry name" value="Homodimeric domain of signal transducing histidine kinase"/>
    <property type="match status" value="1"/>
</dbReference>
<dbReference type="RefSeq" id="WP_369410588.1">
    <property type="nucleotide sequence ID" value="NZ_QHLQ01000023.1"/>
</dbReference>
<dbReference type="InterPro" id="IPR003661">
    <property type="entry name" value="HisK_dim/P_dom"/>
</dbReference>
<dbReference type="InterPro" id="IPR001789">
    <property type="entry name" value="Sig_transdc_resp-reg_receiver"/>
</dbReference>
<feature type="transmembrane region" description="Helical" evidence="8">
    <location>
        <begin position="12"/>
        <end position="31"/>
    </location>
</feature>
<dbReference type="PANTHER" id="PTHR43065">
    <property type="entry name" value="SENSOR HISTIDINE KINASE"/>
    <property type="match status" value="1"/>
</dbReference>
<dbReference type="InterPro" id="IPR000014">
    <property type="entry name" value="PAS"/>
</dbReference>
<dbReference type="Gene3D" id="3.30.565.10">
    <property type="entry name" value="Histidine kinase-like ATPase, C-terminal domain"/>
    <property type="match status" value="1"/>
</dbReference>
<dbReference type="InterPro" id="IPR036097">
    <property type="entry name" value="HisK_dim/P_sf"/>
</dbReference>
<evidence type="ECO:0000256" key="4">
    <source>
        <dbReference type="ARBA" id="ARBA00022553"/>
    </source>
</evidence>
<dbReference type="SMART" id="SM00388">
    <property type="entry name" value="HisKA"/>
    <property type="match status" value="1"/>
</dbReference>
<dbReference type="SUPFAM" id="SSF158472">
    <property type="entry name" value="HAMP domain-like"/>
    <property type="match status" value="1"/>
</dbReference>
<dbReference type="EC" id="2.7.13.3" evidence="3"/>
<dbReference type="PROSITE" id="PS50110">
    <property type="entry name" value="RESPONSE_REGULATORY"/>
    <property type="match status" value="1"/>
</dbReference>
<dbReference type="PROSITE" id="PS50113">
    <property type="entry name" value="PAC"/>
    <property type="match status" value="1"/>
</dbReference>
<dbReference type="PROSITE" id="PS50885">
    <property type="entry name" value="HAMP"/>
    <property type="match status" value="1"/>
</dbReference>
<proteinExistence type="predicted"/>
<dbReference type="Gene3D" id="1.10.287.130">
    <property type="match status" value="1"/>
</dbReference>
<dbReference type="PRINTS" id="PR00344">
    <property type="entry name" value="BCTRLSENSOR"/>
</dbReference>
<gene>
    <name evidence="14" type="ORF">DL239_18225</name>
</gene>
<evidence type="ECO:0000256" key="2">
    <source>
        <dbReference type="ARBA" id="ARBA00004370"/>
    </source>
</evidence>
<keyword evidence="6" id="KW-0418">Kinase</keyword>
<evidence type="ECO:0000259" key="12">
    <source>
        <dbReference type="PROSITE" id="PS50113"/>
    </source>
</evidence>
<dbReference type="SMART" id="SM00448">
    <property type="entry name" value="REC"/>
    <property type="match status" value="1"/>
</dbReference>
<dbReference type="InterPro" id="IPR005467">
    <property type="entry name" value="His_kinase_dom"/>
</dbReference>
<protein>
    <recommendedName>
        <fullName evidence="3">histidine kinase</fullName>
        <ecNumber evidence="3">2.7.13.3</ecNumber>
    </recommendedName>
</protein>
<dbReference type="Pfam" id="PF11845">
    <property type="entry name" value="Tll0287-like"/>
    <property type="match status" value="1"/>
</dbReference>
<dbReference type="EMBL" id="QHLQ01000023">
    <property type="protein sequence ID" value="NIZ62907.1"/>
    <property type="molecule type" value="Genomic_DNA"/>
</dbReference>
<dbReference type="Pfam" id="PF00512">
    <property type="entry name" value="HisKA"/>
    <property type="match status" value="1"/>
</dbReference>
<dbReference type="InterPro" id="IPR036890">
    <property type="entry name" value="HATPase_C_sf"/>
</dbReference>
<feature type="domain" description="HAMP" evidence="13">
    <location>
        <begin position="233"/>
        <end position="286"/>
    </location>
</feature>
<dbReference type="InterPro" id="IPR011006">
    <property type="entry name" value="CheY-like_superfamily"/>
</dbReference>
<dbReference type="Gene3D" id="3.30.450.20">
    <property type="entry name" value="PAS domain"/>
    <property type="match status" value="2"/>
</dbReference>
<dbReference type="InterPro" id="IPR003660">
    <property type="entry name" value="HAMP_dom"/>
</dbReference>
<dbReference type="Pfam" id="PF00072">
    <property type="entry name" value="Response_reg"/>
    <property type="match status" value="1"/>
</dbReference>
<dbReference type="InterPro" id="IPR004358">
    <property type="entry name" value="Sig_transdc_His_kin-like_C"/>
</dbReference>
<evidence type="ECO:0000259" key="10">
    <source>
        <dbReference type="PROSITE" id="PS50110"/>
    </source>
</evidence>
<dbReference type="Gene3D" id="3.40.50.2300">
    <property type="match status" value="1"/>
</dbReference>
<dbReference type="InterPro" id="IPR013655">
    <property type="entry name" value="PAS_fold_3"/>
</dbReference>
<dbReference type="PROSITE" id="PS50112">
    <property type="entry name" value="PAS"/>
    <property type="match status" value="1"/>
</dbReference>
<comment type="subcellular location">
    <subcellularLocation>
        <location evidence="2">Membrane</location>
    </subcellularLocation>
</comment>
<keyword evidence="8" id="KW-0472">Membrane</keyword>
<keyword evidence="8" id="KW-1133">Transmembrane helix</keyword>
<dbReference type="Pfam" id="PF02518">
    <property type="entry name" value="HATPase_c"/>
    <property type="match status" value="1"/>
</dbReference>
<dbReference type="Proteomes" id="UP001429564">
    <property type="component" value="Unassembled WGS sequence"/>
</dbReference>
<sequence length="925" mass="102466">MWKMVQSIVFRLSIPIPLFFLLCMGIAWVTIPRILENSTIAAATASATDLAIQVKKIREYYTKNVIADVEASSDLSVGIEHEGDPRTIPLPATFIHDLSRLISDQNITLTLYSGFPFPGRSSRQLDSFMKESWAYLKINPDGTYKRQAVENGVKYLRVAVADRMVAEVCVSCHNSHPDSPKTDWEMGDVRGVLEVRKNIQPSLDVAYILTQNILLGVALGGLGLLVIVWLTSRTITRPITKIRDSMDTLIEGNLDSEFPVATRSDELGQIGRALVKLKHDLKQSQDATMDRTKQMAALLGALPDSYFRIDQYGKILDYRVRPGAGPVDDPVSFLGRNMAEIFPPRPLALFEENMRKQLDTREVVTWEYQLDFKGRRRDREAHLCPISGTDELVLVVRDISTRREAERNTARVQARLERIIGNLPGAVFSRRITKSEGATTVYVSPQCTDIWGYTPEEVYTTHGILETTIDQDDFIRMTRLFSKTIDNLEAYSSRYQITARSGERKWLETHTSAYMEEEGVTRTVGFVTDITATVKTQQQLEEQQKLAARAQKLDSIGQLTGGVAHDFNNLLAAIMGNLELLRDDEMDDEHLSLIDAGINATQRGAELTRSMLAFARRASLDPSIIDLNSIVDETRNWTERTLPSSIYVRTSLMPGLWPIKADISSTESALLNLIVNARDAMPEGGELSIETANVDLGEGNVDARQEKMEPGRYVVLSVSDAGHGIPSDKLVHIFEPFFSTKAPNAGTGLGLSMVLGFMEQSGGMIQVFSEPGVGTTFKLFFKASAEELPTSETKPRKAQNLRGDHQKILVAEDDKAILPIIVKILKKAGYGVTAATSGDEALELFEADPTIDLLLTDIMMPGSLQGIALSGAIRERAPDLPVIFMSGYASEETTKGDGLRPEDIRLLKPVRRADLLAAIKSSLEG</sequence>
<dbReference type="PROSITE" id="PS50109">
    <property type="entry name" value="HIS_KIN"/>
    <property type="match status" value="1"/>
</dbReference>
<evidence type="ECO:0000256" key="1">
    <source>
        <dbReference type="ARBA" id="ARBA00000085"/>
    </source>
</evidence>
<evidence type="ECO:0000259" key="9">
    <source>
        <dbReference type="PROSITE" id="PS50109"/>
    </source>
</evidence>
<feature type="domain" description="Histidine kinase" evidence="9">
    <location>
        <begin position="562"/>
        <end position="785"/>
    </location>
</feature>
<comment type="caution">
    <text evidence="14">The sequence shown here is derived from an EMBL/GenBank/DDBJ whole genome shotgun (WGS) entry which is preliminary data.</text>
</comment>
<evidence type="ECO:0000313" key="15">
    <source>
        <dbReference type="Proteomes" id="UP001429564"/>
    </source>
</evidence>
<dbReference type="NCBIfam" id="TIGR00229">
    <property type="entry name" value="sensory_box"/>
    <property type="match status" value="1"/>
</dbReference>
<evidence type="ECO:0000256" key="5">
    <source>
        <dbReference type="ARBA" id="ARBA00022679"/>
    </source>
</evidence>
<dbReference type="SUPFAM" id="SSF55785">
    <property type="entry name" value="PYP-like sensor domain (PAS domain)"/>
    <property type="match status" value="2"/>
</dbReference>
<comment type="catalytic activity">
    <reaction evidence="1">
        <text>ATP + protein L-histidine = ADP + protein N-phospho-L-histidine.</text>
        <dbReference type="EC" id="2.7.13.3"/>
    </reaction>
</comment>
<dbReference type="InterPro" id="IPR000700">
    <property type="entry name" value="PAS-assoc_C"/>
</dbReference>
<dbReference type="CDD" id="cd00082">
    <property type="entry name" value="HisKA"/>
    <property type="match status" value="1"/>
</dbReference>
<reference evidence="14 15" key="1">
    <citation type="submission" date="2018-05" db="EMBL/GenBank/DDBJ databases">
        <authorList>
            <person name="Zhang Y.-J."/>
        </authorList>
    </citation>
    <scope>NUCLEOTIDE SEQUENCE [LARGE SCALE GENOMIC DNA]</scope>
    <source>
        <strain evidence="14 15">CY04</strain>
    </source>
</reference>
<dbReference type="InterPro" id="IPR035965">
    <property type="entry name" value="PAS-like_dom_sf"/>
</dbReference>
<dbReference type="PANTHER" id="PTHR43065:SF49">
    <property type="entry name" value="HISTIDINE KINASE"/>
    <property type="match status" value="1"/>
</dbReference>